<feature type="compositionally biased region" description="Low complexity" evidence="1">
    <location>
        <begin position="246"/>
        <end position="265"/>
    </location>
</feature>
<organism evidence="2 3">
    <name type="scientific">Claviceps africana</name>
    <dbReference type="NCBI Taxonomy" id="83212"/>
    <lineage>
        <taxon>Eukaryota</taxon>
        <taxon>Fungi</taxon>
        <taxon>Dikarya</taxon>
        <taxon>Ascomycota</taxon>
        <taxon>Pezizomycotina</taxon>
        <taxon>Sordariomycetes</taxon>
        <taxon>Hypocreomycetidae</taxon>
        <taxon>Hypocreales</taxon>
        <taxon>Clavicipitaceae</taxon>
        <taxon>Claviceps</taxon>
    </lineage>
</organism>
<feature type="compositionally biased region" description="Acidic residues" evidence="1">
    <location>
        <begin position="584"/>
        <end position="593"/>
    </location>
</feature>
<dbReference type="AlphaFoldDB" id="A0A8K0NFJ5"/>
<feature type="compositionally biased region" description="Gly residues" evidence="1">
    <location>
        <begin position="1069"/>
        <end position="1079"/>
    </location>
</feature>
<feature type="compositionally biased region" description="Polar residues" evidence="1">
    <location>
        <begin position="1002"/>
        <end position="1011"/>
    </location>
</feature>
<feature type="compositionally biased region" description="Low complexity" evidence="1">
    <location>
        <begin position="1014"/>
        <end position="1033"/>
    </location>
</feature>
<feature type="region of interest" description="Disordered" evidence="1">
    <location>
        <begin position="193"/>
        <end position="649"/>
    </location>
</feature>
<sequence length="1220" mass="131742">MDTYGAYRPSDGAFDQDSPRKGGHTLRKSLRVDYTLEHVDENVVVPNSTSSRAKRRRLDHASDAEDLCASALKTRGYSLGADSPAAAAAAAAAVGLRRHDRHDAAYESMLPGAQPGDEEDVKDTIEVSVSYSDMDESEARCDSNASISSVDPSFDTLWKSAPAAPSHVGPLYSDAQAAIVYNKANVLNDSQDEENIDPQLRASPPASPKSTVGMARPAGDVEPRPGDAESRTAPNGSKDGPSPGHATDAPDAAAATSAASATDDTIPTPGQHVEAVESTTQPAAVASQQVTAAEDAVGAKKEPSPPNSPVAEEEEASRVPKSSISDEMQQQPNGAEAAVVPEPCDAARTDVSAALPEMGDTSSSKPNAGPGETDTPRTTQPSSTDVAAKHASEHDAEHAAKSNHPAVADTTDGVPSIPKDQSPLRCAPPPAIPSISIEKVVESQEGDAGQDPKDEGMGEQVKKQEEGQKGRREVTVTKKVQEEGAVVEKTKTKPATPAAANRPHKNSEDHDVVAVGARDALKHRRPSQLGPSKPQPTPTGRWSHLTPYLDGEYVTYPEKRARSDDDACLDETIADDKDGNDMEPMVEDNDDAPDPASTEAQTPALNTPLRGSPVEDSIDPTASNSPAPAGDDADEGDMSDSQEPPERRRCYRYRKLRDADEYVAAIENYEDMSTSELYEVLEAINLSLVQWQNEWNDLGRVVDDHENALRRRVADAKYEARTRNMSQHGVNHEEPDFAVKGYRAKERELMSETRYLQGQDRIMSATYGFEYDPHPSKIGRQNPETQQAGIMTRGRSLRNQPKQTVKASEADEVTGKRQRRPVQLFDPAPQDVVSRGSTPVPSRTRRRRHPNPGYEDNLVNLESTGVNGEENSDAEGGVLPKGRRRRGPRLSNATANAVDELATPRSSGATEHEELGRSGRRRAARQSVRYDDAYAEFMDDDAQPEPKPPQRQSSQHAQQRQQQQQQRHQGEQQQGEQQELSHQHRRPRHILTLKIPRPKNLSEPSSAITDNGDSRPSTASSDSSSHTAESSYSFRPKRQKRFRDDPDEVEEAAQAPPRKRGKRTAPHVVGGGGRGGGAGIESSFMLEQHTPDAPPSVRKVQKIKVVRPAQDVRHDTPSSTAGGDGDEKPKDYKSMTKSEKMSASMKSRWANGNMAGAVEKRKATLAAKKAAQVAADSKVGTIAPKPKVKAPKKEAPPEGHLPAGYVPAMPGINYSFSAAP</sequence>
<proteinExistence type="predicted"/>
<dbReference type="Proteomes" id="UP000811619">
    <property type="component" value="Unassembled WGS sequence"/>
</dbReference>
<evidence type="ECO:0000256" key="1">
    <source>
        <dbReference type="SAM" id="MobiDB-lite"/>
    </source>
</evidence>
<dbReference type="EMBL" id="SRPY01000715">
    <property type="protein sequence ID" value="KAG5918763.1"/>
    <property type="molecule type" value="Genomic_DNA"/>
</dbReference>
<feature type="compositionally biased region" description="Basic and acidic residues" evidence="1">
    <location>
        <begin position="219"/>
        <end position="230"/>
    </location>
</feature>
<protein>
    <submittedName>
        <fullName evidence="2">Uncharacterized protein</fullName>
    </submittedName>
</protein>
<feature type="compositionally biased region" description="Acidic residues" evidence="1">
    <location>
        <begin position="631"/>
        <end position="640"/>
    </location>
</feature>
<dbReference type="OrthoDB" id="4115400at2759"/>
<reference evidence="2" key="1">
    <citation type="journal article" date="2020" name="bioRxiv">
        <title>Whole genome comparisons of ergot fungi reveals the divergence and evolution of species within the genus Claviceps are the result of varying mechanisms driving genome evolution and host range expansion.</title>
        <authorList>
            <person name="Wyka S.A."/>
            <person name="Mondo S.J."/>
            <person name="Liu M."/>
            <person name="Dettman J."/>
            <person name="Nalam V."/>
            <person name="Broders K.D."/>
        </authorList>
    </citation>
    <scope>NUCLEOTIDE SEQUENCE</scope>
    <source>
        <strain evidence="2">CCC 489</strain>
    </source>
</reference>
<feature type="region of interest" description="Disordered" evidence="1">
    <location>
        <begin position="939"/>
        <end position="1147"/>
    </location>
</feature>
<evidence type="ECO:0000313" key="2">
    <source>
        <dbReference type="EMBL" id="KAG5918763.1"/>
    </source>
</evidence>
<comment type="caution">
    <text evidence="2">The sequence shown here is derived from an EMBL/GenBank/DDBJ whole genome shotgun (WGS) entry which is preliminary data.</text>
</comment>
<feature type="compositionally biased region" description="Basic and acidic residues" evidence="1">
    <location>
        <begin position="387"/>
        <end position="400"/>
    </location>
</feature>
<feature type="compositionally biased region" description="Low complexity" evidence="1">
    <location>
        <begin position="950"/>
        <end position="980"/>
    </location>
</feature>
<name>A0A8K0NFJ5_9HYPO</name>
<feature type="compositionally biased region" description="Polar residues" evidence="1">
    <location>
        <begin position="277"/>
        <end position="291"/>
    </location>
</feature>
<accession>A0A8K0NFJ5</accession>
<keyword evidence="3" id="KW-1185">Reference proteome</keyword>
<feature type="compositionally biased region" description="Basic and acidic residues" evidence="1">
    <location>
        <begin position="450"/>
        <end position="491"/>
    </location>
</feature>
<evidence type="ECO:0000313" key="3">
    <source>
        <dbReference type="Proteomes" id="UP000811619"/>
    </source>
</evidence>
<feature type="region of interest" description="Disordered" evidence="1">
    <location>
        <begin position="1184"/>
        <end position="1206"/>
    </location>
</feature>
<gene>
    <name evidence="2" type="ORF">E4U42_006748</name>
</gene>
<feature type="region of interest" description="Disordered" evidence="1">
    <location>
        <begin position="1"/>
        <end position="24"/>
    </location>
</feature>
<feature type="compositionally biased region" description="Basic and acidic residues" evidence="1">
    <location>
        <begin position="1125"/>
        <end position="1140"/>
    </location>
</feature>
<feature type="compositionally biased region" description="Polar residues" evidence="1">
    <location>
        <begin position="376"/>
        <end position="385"/>
    </location>
</feature>
<feature type="compositionally biased region" description="Polar residues" evidence="1">
    <location>
        <begin position="320"/>
        <end position="333"/>
    </location>
</feature>
<feature type="region of interest" description="Disordered" evidence="1">
    <location>
        <begin position="791"/>
        <end position="926"/>
    </location>
</feature>
<feature type="compositionally biased region" description="Polar residues" evidence="1">
    <location>
        <begin position="797"/>
        <end position="806"/>
    </location>
</feature>